<keyword evidence="4" id="KW-0804">Transcription</keyword>
<evidence type="ECO:0000256" key="4">
    <source>
        <dbReference type="ARBA" id="ARBA00023163"/>
    </source>
</evidence>
<evidence type="ECO:0000313" key="9">
    <source>
        <dbReference type="Proteomes" id="UP001221898"/>
    </source>
</evidence>
<evidence type="ECO:0000259" key="7">
    <source>
        <dbReference type="PROSITE" id="PS50888"/>
    </source>
</evidence>
<feature type="domain" description="BHLH" evidence="7">
    <location>
        <begin position="25"/>
        <end position="78"/>
    </location>
</feature>
<dbReference type="Gene3D" id="4.10.280.10">
    <property type="entry name" value="Helix-loop-helix DNA-binding domain"/>
    <property type="match status" value="1"/>
</dbReference>
<accession>A0AAD7SJ15</accession>
<organism evidence="8 9">
    <name type="scientific">Aldrovandia affinis</name>
    <dbReference type="NCBI Taxonomy" id="143900"/>
    <lineage>
        <taxon>Eukaryota</taxon>
        <taxon>Metazoa</taxon>
        <taxon>Chordata</taxon>
        <taxon>Craniata</taxon>
        <taxon>Vertebrata</taxon>
        <taxon>Euteleostomi</taxon>
        <taxon>Actinopterygii</taxon>
        <taxon>Neopterygii</taxon>
        <taxon>Teleostei</taxon>
        <taxon>Notacanthiformes</taxon>
        <taxon>Halosauridae</taxon>
        <taxon>Aldrovandia</taxon>
    </lineage>
</organism>
<dbReference type="GO" id="GO:0046983">
    <property type="term" value="F:protein dimerization activity"/>
    <property type="evidence" value="ECO:0007669"/>
    <property type="project" value="InterPro"/>
</dbReference>
<dbReference type="PROSITE" id="PS50888">
    <property type="entry name" value="BHLH"/>
    <property type="match status" value="1"/>
</dbReference>
<comment type="caution">
    <text evidence="8">The sequence shown here is derived from an EMBL/GenBank/DDBJ whole genome shotgun (WGS) entry which is preliminary data.</text>
</comment>
<name>A0AAD7SJ15_9TELE</name>
<dbReference type="GO" id="GO:0005634">
    <property type="term" value="C:nucleus"/>
    <property type="evidence" value="ECO:0007669"/>
    <property type="project" value="UniProtKB-SubCell"/>
</dbReference>
<keyword evidence="9" id="KW-1185">Reference proteome</keyword>
<feature type="compositionally biased region" description="Basic and acidic residues" evidence="6">
    <location>
        <begin position="98"/>
        <end position="113"/>
    </location>
</feature>
<dbReference type="InterPro" id="IPR039091">
    <property type="entry name" value="AHR/AHRR"/>
</dbReference>
<dbReference type="GO" id="GO:0006805">
    <property type="term" value="P:xenobiotic metabolic process"/>
    <property type="evidence" value="ECO:0007669"/>
    <property type="project" value="InterPro"/>
</dbReference>
<dbReference type="AlphaFoldDB" id="A0AAD7SJ15"/>
<comment type="subcellular location">
    <subcellularLocation>
        <location evidence="1">Nucleus</location>
    </subcellularLocation>
</comment>
<protein>
    <recommendedName>
        <fullName evidence="7">BHLH domain-containing protein</fullName>
    </recommendedName>
</protein>
<keyword evidence="2" id="KW-0805">Transcription regulation</keyword>
<dbReference type="CDD" id="cd19696">
    <property type="entry name" value="bHLH-PAS_AhR_like"/>
    <property type="match status" value="1"/>
</dbReference>
<evidence type="ECO:0000256" key="5">
    <source>
        <dbReference type="ARBA" id="ARBA00023242"/>
    </source>
</evidence>
<dbReference type="InterPro" id="IPR036638">
    <property type="entry name" value="HLH_DNA-bd_sf"/>
</dbReference>
<dbReference type="SMART" id="SM00353">
    <property type="entry name" value="HLH"/>
    <property type="match status" value="1"/>
</dbReference>
<evidence type="ECO:0000256" key="1">
    <source>
        <dbReference type="ARBA" id="ARBA00004123"/>
    </source>
</evidence>
<evidence type="ECO:0000256" key="3">
    <source>
        <dbReference type="ARBA" id="ARBA00023125"/>
    </source>
</evidence>
<dbReference type="SUPFAM" id="SSF47459">
    <property type="entry name" value="HLH, helix-loop-helix DNA-binding domain"/>
    <property type="match status" value="1"/>
</dbReference>
<evidence type="ECO:0000256" key="2">
    <source>
        <dbReference type="ARBA" id="ARBA00023015"/>
    </source>
</evidence>
<feature type="region of interest" description="Disordered" evidence="6">
    <location>
        <begin position="1"/>
        <end position="43"/>
    </location>
</feature>
<evidence type="ECO:0000313" key="8">
    <source>
        <dbReference type="EMBL" id="KAJ8403534.1"/>
    </source>
</evidence>
<sequence>MLANVGIYAAKKRKKPVQKIPKPPPPDGIKSNPSKRHRDRLNGELDKLTSLLPFSEDVQARLDKLSVLRLSVGYLKVKSFFNDNRRRETILCGAPLVDETHPKNPETGDEKGPRAGSHAHPHKRCIVRRRLPRPAALASCRPRRLPTALGIDRPAPPPGGARDRSRTARPLSRDLCTVSHAAKRSPLSDLSSQQ</sequence>
<evidence type="ECO:0000256" key="6">
    <source>
        <dbReference type="SAM" id="MobiDB-lite"/>
    </source>
</evidence>
<dbReference type="GO" id="GO:0004879">
    <property type="term" value="F:nuclear receptor activity"/>
    <property type="evidence" value="ECO:0007669"/>
    <property type="project" value="TreeGrafter"/>
</dbReference>
<dbReference type="EMBL" id="JAINUG010000058">
    <property type="protein sequence ID" value="KAJ8403534.1"/>
    <property type="molecule type" value="Genomic_DNA"/>
</dbReference>
<dbReference type="Proteomes" id="UP001221898">
    <property type="component" value="Unassembled WGS sequence"/>
</dbReference>
<dbReference type="PANTHER" id="PTHR10649:SF17">
    <property type="entry name" value="ARYL HYDROCARBON RECEPTOR 2"/>
    <property type="match status" value="1"/>
</dbReference>
<feature type="region of interest" description="Disordered" evidence="6">
    <location>
        <begin position="97"/>
        <end position="194"/>
    </location>
</feature>
<reference evidence="8" key="1">
    <citation type="journal article" date="2023" name="Science">
        <title>Genome structures resolve the early diversification of teleost fishes.</title>
        <authorList>
            <person name="Parey E."/>
            <person name="Louis A."/>
            <person name="Montfort J."/>
            <person name="Bouchez O."/>
            <person name="Roques C."/>
            <person name="Iampietro C."/>
            <person name="Lluch J."/>
            <person name="Castinel A."/>
            <person name="Donnadieu C."/>
            <person name="Desvignes T."/>
            <person name="Floi Bucao C."/>
            <person name="Jouanno E."/>
            <person name="Wen M."/>
            <person name="Mejri S."/>
            <person name="Dirks R."/>
            <person name="Jansen H."/>
            <person name="Henkel C."/>
            <person name="Chen W.J."/>
            <person name="Zahm M."/>
            <person name="Cabau C."/>
            <person name="Klopp C."/>
            <person name="Thompson A.W."/>
            <person name="Robinson-Rechavi M."/>
            <person name="Braasch I."/>
            <person name="Lecointre G."/>
            <person name="Bobe J."/>
            <person name="Postlethwait J.H."/>
            <person name="Berthelot C."/>
            <person name="Roest Crollius H."/>
            <person name="Guiguen Y."/>
        </authorList>
    </citation>
    <scope>NUCLEOTIDE SEQUENCE</scope>
    <source>
        <strain evidence="8">NC1722</strain>
    </source>
</reference>
<dbReference type="PANTHER" id="PTHR10649">
    <property type="entry name" value="ARYL HYDROCARBON RECEPTOR"/>
    <property type="match status" value="1"/>
</dbReference>
<dbReference type="InterPro" id="IPR011598">
    <property type="entry name" value="bHLH_dom"/>
</dbReference>
<keyword evidence="3" id="KW-0238">DNA-binding</keyword>
<feature type="compositionally biased region" description="Basic residues" evidence="6">
    <location>
        <begin position="117"/>
        <end position="132"/>
    </location>
</feature>
<gene>
    <name evidence="8" type="ORF">AAFF_G00353060</name>
</gene>
<dbReference type="GO" id="GO:0034751">
    <property type="term" value="C:aryl hydrocarbon receptor complex"/>
    <property type="evidence" value="ECO:0007669"/>
    <property type="project" value="TreeGrafter"/>
</dbReference>
<dbReference type="GO" id="GO:0000976">
    <property type="term" value="F:transcription cis-regulatory region binding"/>
    <property type="evidence" value="ECO:0007669"/>
    <property type="project" value="TreeGrafter"/>
</dbReference>
<keyword evidence="5" id="KW-0539">Nucleus</keyword>
<dbReference type="Pfam" id="PF00010">
    <property type="entry name" value="HLH"/>
    <property type="match status" value="1"/>
</dbReference>
<dbReference type="FunFam" id="4.10.280.10:FF:000024">
    <property type="entry name" value="Aryl hydrocarbon receptor 2"/>
    <property type="match status" value="1"/>
</dbReference>
<proteinExistence type="predicted"/>